<feature type="non-terminal residue" evidence="2">
    <location>
        <position position="155"/>
    </location>
</feature>
<feature type="compositionally biased region" description="Low complexity" evidence="1">
    <location>
        <begin position="50"/>
        <end position="62"/>
    </location>
</feature>
<sequence>MASIDTIIETPITATELAKDPTILVASAASGVSAVAAAAPPVPRPPTGPAAPLTTPTPFDGEAAGDVAAEEAAMKSRRRRATAKEVEEIGWDAMVKRLNALGGVRVLFYFFTFVFFEEKEGRKEGIYSDGRMWSEGMIDARCYKRGDSIHSHLII</sequence>
<evidence type="ECO:0000256" key="1">
    <source>
        <dbReference type="SAM" id="MobiDB-lite"/>
    </source>
</evidence>
<name>A0AAQ3N2P0_VIGMU</name>
<evidence type="ECO:0000313" key="3">
    <source>
        <dbReference type="Proteomes" id="UP001374535"/>
    </source>
</evidence>
<organism evidence="2 3">
    <name type="scientific">Vigna mungo</name>
    <name type="common">Black gram</name>
    <name type="synonym">Phaseolus mungo</name>
    <dbReference type="NCBI Taxonomy" id="3915"/>
    <lineage>
        <taxon>Eukaryota</taxon>
        <taxon>Viridiplantae</taxon>
        <taxon>Streptophyta</taxon>
        <taxon>Embryophyta</taxon>
        <taxon>Tracheophyta</taxon>
        <taxon>Spermatophyta</taxon>
        <taxon>Magnoliopsida</taxon>
        <taxon>eudicotyledons</taxon>
        <taxon>Gunneridae</taxon>
        <taxon>Pentapetalae</taxon>
        <taxon>rosids</taxon>
        <taxon>fabids</taxon>
        <taxon>Fabales</taxon>
        <taxon>Fabaceae</taxon>
        <taxon>Papilionoideae</taxon>
        <taxon>50 kb inversion clade</taxon>
        <taxon>NPAAA clade</taxon>
        <taxon>indigoferoid/millettioid clade</taxon>
        <taxon>Phaseoleae</taxon>
        <taxon>Vigna</taxon>
    </lineage>
</organism>
<protein>
    <submittedName>
        <fullName evidence="2">Uncharacterized protein</fullName>
    </submittedName>
</protein>
<dbReference type="EMBL" id="CP144693">
    <property type="protein sequence ID" value="WVZ01355.1"/>
    <property type="molecule type" value="Genomic_DNA"/>
</dbReference>
<keyword evidence="3" id="KW-1185">Reference proteome</keyword>
<dbReference type="Proteomes" id="UP001374535">
    <property type="component" value="Chromosome 8"/>
</dbReference>
<evidence type="ECO:0000313" key="2">
    <source>
        <dbReference type="EMBL" id="WVZ01355.1"/>
    </source>
</evidence>
<reference evidence="2 3" key="1">
    <citation type="journal article" date="2023" name="Life. Sci Alliance">
        <title>Evolutionary insights into 3D genome organization and epigenetic landscape of Vigna mungo.</title>
        <authorList>
            <person name="Junaid A."/>
            <person name="Singh B."/>
            <person name="Bhatia S."/>
        </authorList>
    </citation>
    <scope>NUCLEOTIDE SEQUENCE [LARGE SCALE GENOMIC DNA]</scope>
    <source>
        <strain evidence="2">Urdbean</strain>
    </source>
</reference>
<proteinExistence type="predicted"/>
<dbReference type="AlphaFoldDB" id="A0AAQ3N2P0"/>
<feature type="compositionally biased region" description="Pro residues" evidence="1">
    <location>
        <begin position="40"/>
        <end position="49"/>
    </location>
</feature>
<accession>A0AAQ3N2P0</accession>
<gene>
    <name evidence="2" type="ORF">V8G54_027424</name>
</gene>
<feature type="region of interest" description="Disordered" evidence="1">
    <location>
        <begin position="38"/>
        <end position="62"/>
    </location>
</feature>